<dbReference type="Pfam" id="PF05157">
    <property type="entry name" value="MshEN"/>
    <property type="match status" value="1"/>
</dbReference>
<dbReference type="RefSeq" id="WP_104007063.1">
    <property type="nucleotide sequence ID" value="NZ_FNVD01000003.1"/>
</dbReference>
<dbReference type="PANTHER" id="PTHR43630">
    <property type="entry name" value="POLY-BETA-1,6-N-ACETYL-D-GLUCOSAMINE SYNTHASE"/>
    <property type="match status" value="1"/>
</dbReference>
<accession>A0A1H5TXU5</accession>
<evidence type="ECO:0000259" key="5">
    <source>
        <dbReference type="Pfam" id="PF05157"/>
    </source>
</evidence>
<reference evidence="6 7" key="1">
    <citation type="submission" date="2016-10" db="EMBL/GenBank/DDBJ databases">
        <authorList>
            <person name="de Groot N.N."/>
        </authorList>
    </citation>
    <scope>NUCLEOTIDE SEQUENCE [LARGE SCALE GENOMIC DNA]</scope>
    <source>
        <strain evidence="6 7">DSM 23413</strain>
    </source>
</reference>
<dbReference type="AlphaFoldDB" id="A0A1H5TXU5"/>
<dbReference type="OrthoDB" id="7431422at2"/>
<feature type="transmembrane region" description="Helical" evidence="4">
    <location>
        <begin position="502"/>
        <end position="528"/>
    </location>
</feature>
<feature type="transmembrane region" description="Helical" evidence="4">
    <location>
        <begin position="206"/>
        <end position="224"/>
    </location>
</feature>
<evidence type="ECO:0000313" key="7">
    <source>
        <dbReference type="Proteomes" id="UP000236742"/>
    </source>
</evidence>
<dbReference type="InterPro" id="IPR029044">
    <property type="entry name" value="Nucleotide-diphossugar_trans"/>
</dbReference>
<keyword evidence="4" id="KW-0812">Transmembrane</keyword>
<dbReference type="Pfam" id="PF13641">
    <property type="entry name" value="Glyco_tranf_2_3"/>
    <property type="match status" value="1"/>
</dbReference>
<organism evidence="6 7">
    <name type="scientific">Jhaorihella thermophila</name>
    <dbReference type="NCBI Taxonomy" id="488547"/>
    <lineage>
        <taxon>Bacteria</taxon>
        <taxon>Pseudomonadati</taxon>
        <taxon>Pseudomonadota</taxon>
        <taxon>Alphaproteobacteria</taxon>
        <taxon>Rhodobacterales</taxon>
        <taxon>Paracoccaceae</taxon>
        <taxon>Jhaorihella</taxon>
    </lineage>
</organism>
<sequence>MRSPHLQVVSQNHSAAPRLSQPARLGQILVEAGEITQGQLVRALGIQLRLNARLGEILVSEGWLREEVILDALARQFDTIQVDLSAEPPDPDLCRLMPADFWLRHRALAWARHNGVLLIATADPARFAAVKDGLSRLGEKVRPVIASETGIQKATADAFNDQLIARASARVEPRLSCRTWSGMSRAAMFATLAAAAAVLLSAPAAVFGGLLLLAFGTLALFCSLRIMGGLARMAAGLTAPGADACVRLPRVSVMVPLFHEQEIAGALLKRLQRLTYPKALLDVVLVLEEKDDITREALARTKLPHWIRVIEVPEDGPLTTKPRAMNYALDFCKGEIIGIWDAEDAPEPSQIEKVVDRFANAPPEVVCLQGILDFYNPRSNWRARCFTIEYASWFRVLLSGIARLRLVVPLGGTTLYFRRDILEQLGGWDAHNVTEDADLGVRLCRAGYRTEIIDTTTFEEANHRAWPWVRQRSRWLKGFMVTYLVHMRNPLGLFRDLGAWRFFGFQAFFLGTLGQFLLAPILWSFWPVAFGLPHPAADILPGGLLEPMFTLMIAAEVVNLCVGISAVWARERRFLLPWVPAMVLYYPLGALAAYKALFELCWIPFYWDKTQHGQAEADLPGH</sequence>
<comment type="similarity">
    <text evidence="1">Belongs to the glycosyltransferase 2 family.</text>
</comment>
<keyword evidence="4" id="KW-0472">Membrane</keyword>
<protein>
    <recommendedName>
        <fullName evidence="5">Type II secretion system protein GspE N-terminal domain-containing protein</fullName>
    </recommendedName>
</protein>
<dbReference type="PANTHER" id="PTHR43630:SF1">
    <property type="entry name" value="POLY-BETA-1,6-N-ACETYL-D-GLUCOSAMINE SYNTHASE"/>
    <property type="match status" value="1"/>
</dbReference>
<dbReference type="Gene3D" id="3.90.550.10">
    <property type="entry name" value="Spore Coat Polysaccharide Biosynthesis Protein SpsA, Chain A"/>
    <property type="match status" value="1"/>
</dbReference>
<keyword evidence="7" id="KW-1185">Reference proteome</keyword>
<evidence type="ECO:0000256" key="2">
    <source>
        <dbReference type="ARBA" id="ARBA00022676"/>
    </source>
</evidence>
<dbReference type="EMBL" id="FNVD01000003">
    <property type="protein sequence ID" value="SEF67589.1"/>
    <property type="molecule type" value="Genomic_DNA"/>
</dbReference>
<dbReference type="Proteomes" id="UP000236742">
    <property type="component" value="Unassembled WGS sequence"/>
</dbReference>
<proteinExistence type="inferred from homology"/>
<name>A0A1H5TXU5_9RHOB</name>
<dbReference type="InterPro" id="IPR007831">
    <property type="entry name" value="T2SS_GspE_N"/>
</dbReference>
<dbReference type="SUPFAM" id="SSF53448">
    <property type="entry name" value="Nucleotide-diphospho-sugar transferases"/>
    <property type="match status" value="1"/>
</dbReference>
<feature type="domain" description="Type II secretion system protein GspE N-terminal" evidence="5">
    <location>
        <begin position="82"/>
        <end position="161"/>
    </location>
</feature>
<gene>
    <name evidence="6" type="ORF">SAMN05421751_10386</name>
</gene>
<dbReference type="Gene3D" id="3.30.300.160">
    <property type="entry name" value="Type II secretion system, protein E, N-terminal domain"/>
    <property type="match status" value="1"/>
</dbReference>
<keyword evidence="4" id="KW-1133">Transmembrane helix</keyword>
<keyword evidence="2" id="KW-0328">Glycosyltransferase</keyword>
<feature type="transmembrane region" description="Helical" evidence="4">
    <location>
        <begin position="575"/>
        <end position="597"/>
    </location>
</feature>
<feature type="transmembrane region" description="Helical" evidence="4">
    <location>
        <begin position="548"/>
        <end position="568"/>
    </location>
</feature>
<evidence type="ECO:0000256" key="3">
    <source>
        <dbReference type="ARBA" id="ARBA00022679"/>
    </source>
</evidence>
<evidence type="ECO:0000256" key="1">
    <source>
        <dbReference type="ARBA" id="ARBA00006739"/>
    </source>
</evidence>
<keyword evidence="3" id="KW-0808">Transferase</keyword>
<evidence type="ECO:0000256" key="4">
    <source>
        <dbReference type="SAM" id="Phobius"/>
    </source>
</evidence>
<evidence type="ECO:0000313" key="6">
    <source>
        <dbReference type="EMBL" id="SEF67589.1"/>
    </source>
</evidence>
<dbReference type="SUPFAM" id="SSF160246">
    <property type="entry name" value="EspE N-terminal domain-like"/>
    <property type="match status" value="1"/>
</dbReference>
<dbReference type="InterPro" id="IPR037257">
    <property type="entry name" value="T2SS_E_N_sf"/>
</dbReference>
<dbReference type="GO" id="GO:0016757">
    <property type="term" value="F:glycosyltransferase activity"/>
    <property type="evidence" value="ECO:0007669"/>
    <property type="project" value="UniProtKB-KW"/>
</dbReference>